<keyword evidence="12 13" id="KW-0413">Isomerase</keyword>
<dbReference type="PRINTS" id="PR00418">
    <property type="entry name" value="TPI2FAMILY"/>
</dbReference>
<evidence type="ECO:0000256" key="5">
    <source>
        <dbReference type="ARBA" id="ARBA00022490"/>
    </source>
</evidence>
<evidence type="ECO:0000256" key="2">
    <source>
        <dbReference type="ARBA" id="ARBA00010708"/>
    </source>
</evidence>
<feature type="binding site" evidence="13">
    <location>
        <position position="499"/>
    </location>
    <ligand>
        <name>Mg(2+)</name>
        <dbReference type="ChEBI" id="CHEBI:18420"/>
        <label>1</label>
        <note>catalytic</note>
    </ligand>
</feature>
<dbReference type="InterPro" id="IPR013759">
    <property type="entry name" value="Topo_IIA_B_C"/>
</dbReference>
<reference evidence="16" key="1">
    <citation type="journal article" date="2019" name="Int. J. Syst. Evol. Microbiol.">
        <title>The Global Catalogue of Microorganisms (GCM) 10K type strain sequencing project: providing services to taxonomists for standard genome sequencing and annotation.</title>
        <authorList>
            <consortium name="The Broad Institute Genomics Platform"/>
            <consortium name="The Broad Institute Genome Sequencing Center for Infectious Disease"/>
            <person name="Wu L."/>
            <person name="Ma J."/>
        </authorList>
    </citation>
    <scope>NUCLEOTIDE SEQUENCE [LARGE SCALE GENOMIC DNA]</scope>
    <source>
        <strain evidence="16">KCTC 32239</strain>
    </source>
</reference>
<dbReference type="EMBL" id="BMYZ01000003">
    <property type="protein sequence ID" value="GGY84175.1"/>
    <property type="molecule type" value="Genomic_DNA"/>
</dbReference>
<dbReference type="InterPro" id="IPR041423">
    <property type="entry name" value="GyrB_insert"/>
</dbReference>
<feature type="site" description="Interaction with DNA" evidence="13">
    <location>
        <position position="450"/>
    </location>
</feature>
<comment type="subcellular location">
    <subcellularLocation>
        <location evidence="13">Cytoplasm</location>
    </subcellularLocation>
</comment>
<dbReference type="PANTHER" id="PTHR45866:SF1">
    <property type="entry name" value="DNA GYRASE SUBUNIT B, MITOCHONDRIAL"/>
    <property type="match status" value="1"/>
</dbReference>
<gene>
    <name evidence="13 15" type="primary">gyrB</name>
    <name evidence="15" type="ORF">GCM10011613_31360</name>
</gene>
<evidence type="ECO:0000256" key="1">
    <source>
        <dbReference type="ARBA" id="ARBA00000185"/>
    </source>
</evidence>
<evidence type="ECO:0000256" key="8">
    <source>
        <dbReference type="ARBA" id="ARBA00022840"/>
    </source>
</evidence>
<evidence type="ECO:0000256" key="7">
    <source>
        <dbReference type="ARBA" id="ARBA00022741"/>
    </source>
</evidence>
<dbReference type="PANTHER" id="PTHR45866">
    <property type="entry name" value="DNA GYRASE/TOPOISOMERASE SUBUNIT B"/>
    <property type="match status" value="1"/>
</dbReference>
<keyword evidence="5 13" id="KW-0963">Cytoplasm</keyword>
<dbReference type="PROSITE" id="PS00177">
    <property type="entry name" value="TOPOISOMERASE_II"/>
    <property type="match status" value="1"/>
</dbReference>
<dbReference type="Pfam" id="PF18053">
    <property type="entry name" value="GyrB_insert"/>
    <property type="match status" value="1"/>
</dbReference>
<dbReference type="PRINTS" id="PR01159">
    <property type="entry name" value="DNAGYRASEB"/>
</dbReference>
<comment type="function">
    <text evidence="13">A type II topoisomerase that negatively supercoils closed circular double-stranded (ds) DNA in an ATP-dependent manner to modulate DNA topology and maintain chromosomes in an underwound state. Negative supercoiling favors strand separation, and DNA replication, transcription, recombination and repair, all of which involve strand separation. Also able to catalyze the interconversion of other topological isomers of dsDNA rings, including catenanes and knotted rings. Type II topoisomerases break and join 2 DNA strands simultaneously in an ATP-dependent manner.</text>
</comment>
<dbReference type="Pfam" id="PF00204">
    <property type="entry name" value="DNA_gyraseB"/>
    <property type="match status" value="1"/>
</dbReference>
<dbReference type="InterPro" id="IPR018522">
    <property type="entry name" value="TopoIIA_CS"/>
</dbReference>
<accession>A0ABQ3B8S1</accession>
<dbReference type="SMART" id="SM00433">
    <property type="entry name" value="TOP2c"/>
    <property type="match status" value="1"/>
</dbReference>
<dbReference type="Gene3D" id="3.40.50.670">
    <property type="match status" value="2"/>
</dbReference>
<evidence type="ECO:0000256" key="3">
    <source>
        <dbReference type="ARBA" id="ARBA00012895"/>
    </source>
</evidence>
<dbReference type="InterPro" id="IPR001241">
    <property type="entry name" value="Topo_IIA"/>
</dbReference>
<dbReference type="CDD" id="cd16928">
    <property type="entry name" value="HATPase_GyrB-like"/>
    <property type="match status" value="1"/>
</dbReference>
<dbReference type="Gene3D" id="3.10.20.690">
    <property type="match status" value="1"/>
</dbReference>
<keyword evidence="7 13" id="KW-0547">Nucleotide-binding</keyword>
<evidence type="ECO:0000313" key="16">
    <source>
        <dbReference type="Proteomes" id="UP000619761"/>
    </source>
</evidence>
<dbReference type="InterPro" id="IPR020568">
    <property type="entry name" value="Ribosomal_Su5_D2-typ_SF"/>
</dbReference>
<dbReference type="InterPro" id="IPR011557">
    <property type="entry name" value="GyrB"/>
</dbReference>
<evidence type="ECO:0000256" key="13">
    <source>
        <dbReference type="HAMAP-Rule" id="MF_01898"/>
    </source>
</evidence>
<comment type="miscellaneous">
    <text evidence="13">Few gyrases are as efficient as E.coli at forming negative supercoils. Not all organisms have 2 type II topoisomerases; in organisms with a single type II topoisomerase this enzyme also has to decatenate newly replicated chromosomes.</text>
</comment>
<keyword evidence="16" id="KW-1185">Reference proteome</keyword>
<dbReference type="InterPro" id="IPR000565">
    <property type="entry name" value="Topo_IIA_B"/>
</dbReference>
<comment type="similarity">
    <text evidence="2 13">Belongs to the type II topoisomerase GyrB family.</text>
</comment>
<evidence type="ECO:0000256" key="6">
    <source>
        <dbReference type="ARBA" id="ARBA00022723"/>
    </source>
</evidence>
<dbReference type="InterPro" id="IPR036890">
    <property type="entry name" value="HATPase_C_sf"/>
</dbReference>
<dbReference type="NCBIfam" id="TIGR01059">
    <property type="entry name" value="gyrB"/>
    <property type="match status" value="1"/>
</dbReference>
<dbReference type="CDD" id="cd00822">
    <property type="entry name" value="TopoII_Trans_DNA_gyrase"/>
    <property type="match status" value="1"/>
</dbReference>
<evidence type="ECO:0000259" key="14">
    <source>
        <dbReference type="PROSITE" id="PS50880"/>
    </source>
</evidence>
<comment type="catalytic activity">
    <reaction evidence="1 13">
        <text>ATP-dependent breakage, passage and rejoining of double-stranded DNA.</text>
        <dbReference type="EC" id="5.6.2.2"/>
    </reaction>
</comment>
<organism evidence="15 16">
    <name type="scientific">Cellvibrio zantedeschiae</name>
    <dbReference type="NCBI Taxonomy" id="1237077"/>
    <lineage>
        <taxon>Bacteria</taxon>
        <taxon>Pseudomonadati</taxon>
        <taxon>Pseudomonadota</taxon>
        <taxon>Gammaproteobacteria</taxon>
        <taxon>Cellvibrionales</taxon>
        <taxon>Cellvibrionaceae</taxon>
        <taxon>Cellvibrio</taxon>
    </lineage>
</organism>
<dbReference type="Pfam" id="PF21249">
    <property type="entry name" value="GyrB_hook"/>
    <property type="match status" value="1"/>
</dbReference>
<dbReference type="HAMAP" id="MF_01898">
    <property type="entry name" value="GyrB"/>
    <property type="match status" value="1"/>
</dbReference>
<dbReference type="NCBIfam" id="NF011501">
    <property type="entry name" value="PRK14939.1"/>
    <property type="match status" value="1"/>
</dbReference>
<dbReference type="Pfam" id="PF01751">
    <property type="entry name" value="Toprim"/>
    <property type="match status" value="1"/>
</dbReference>
<dbReference type="SMART" id="SM00387">
    <property type="entry name" value="HATPase_c"/>
    <property type="match status" value="1"/>
</dbReference>
<feature type="binding site" evidence="13">
    <location>
        <position position="425"/>
    </location>
    <ligand>
        <name>Mg(2+)</name>
        <dbReference type="ChEBI" id="CHEBI:18420"/>
        <label>1</label>
        <note>catalytic</note>
    </ligand>
</feature>
<dbReference type="InterPro" id="IPR013760">
    <property type="entry name" value="Topo_IIA-like_dom_sf"/>
</dbReference>
<dbReference type="InterPro" id="IPR034160">
    <property type="entry name" value="TOPRIM_GyrB"/>
</dbReference>
<protein>
    <recommendedName>
        <fullName evidence="4 13">DNA gyrase subunit B</fullName>
        <ecNumber evidence="3 13">5.6.2.2</ecNumber>
    </recommendedName>
</protein>
<proteinExistence type="inferred from homology"/>
<dbReference type="Pfam" id="PF00986">
    <property type="entry name" value="DNA_gyraseB_C"/>
    <property type="match status" value="1"/>
</dbReference>
<feature type="site" description="Interaction with DNA" evidence="13">
    <location>
        <position position="453"/>
    </location>
</feature>
<evidence type="ECO:0000256" key="10">
    <source>
        <dbReference type="ARBA" id="ARBA00023029"/>
    </source>
</evidence>
<keyword evidence="6 13" id="KW-0479">Metal-binding</keyword>
<dbReference type="InterPro" id="IPR003594">
    <property type="entry name" value="HATPase_dom"/>
</dbReference>
<dbReference type="RefSeq" id="WP_189420318.1">
    <property type="nucleotide sequence ID" value="NZ_BMYZ01000003.1"/>
</dbReference>
<dbReference type="InterPro" id="IPR002288">
    <property type="entry name" value="DNA_gyrase_B_C"/>
</dbReference>
<comment type="cofactor">
    <cofactor evidence="13">
        <name>Mg(2+)</name>
        <dbReference type="ChEBI" id="CHEBI:18420"/>
    </cofactor>
    <cofactor evidence="13">
        <name>Mn(2+)</name>
        <dbReference type="ChEBI" id="CHEBI:29035"/>
    </cofactor>
    <cofactor evidence="13">
        <name>Ca(2+)</name>
        <dbReference type="ChEBI" id="CHEBI:29108"/>
    </cofactor>
    <text evidence="13">Binds two Mg(2+) per subunit. The magnesium ions form salt bridges with both the protein and the DNA. Can also accept other divalent metal cations, such as Mn(2+) or Ca(2+).</text>
</comment>
<dbReference type="SUPFAM" id="SSF56719">
    <property type="entry name" value="Type II DNA topoisomerase"/>
    <property type="match status" value="1"/>
</dbReference>
<dbReference type="Proteomes" id="UP000619761">
    <property type="component" value="Unassembled WGS sequence"/>
</dbReference>
<dbReference type="NCBIfam" id="NF004189">
    <property type="entry name" value="PRK05644.1"/>
    <property type="match status" value="1"/>
</dbReference>
<evidence type="ECO:0000256" key="12">
    <source>
        <dbReference type="ARBA" id="ARBA00023235"/>
    </source>
</evidence>
<keyword evidence="11" id="KW-0238">DNA-binding</keyword>
<evidence type="ECO:0000256" key="11">
    <source>
        <dbReference type="ARBA" id="ARBA00023125"/>
    </source>
</evidence>
<dbReference type="SUPFAM" id="SSF55874">
    <property type="entry name" value="ATPase domain of HSP90 chaperone/DNA topoisomerase II/histidine kinase"/>
    <property type="match status" value="1"/>
</dbReference>
<name>A0ABQ3B8S1_9GAMM</name>
<comment type="subunit">
    <text evidence="13">Heterotetramer, composed of two GyrA and two GyrB chains. In the heterotetramer, GyrA contains the active site tyrosine that forms a transient covalent intermediate with DNA, while GyrB binds cofactors and catalyzes ATP hydrolysis.</text>
</comment>
<dbReference type="CDD" id="cd03366">
    <property type="entry name" value="TOPRIM_TopoIIA_GyrB"/>
    <property type="match status" value="1"/>
</dbReference>
<sequence>MSEENTYDSSSIQVLKGLDAVRKRPGMYIGDTDDGSGLHHMVFEVVDNSIDEALAGHCSEIKVVIHPDETISVADNGRGIPTDMHEEGVSAAEVIMTILHAGGKFDDNTYKISGGLHGVGVSVVNALSEYLKLTIRRGGKIHEQIYRHGVPDEPLKVVGDTTTTGTETHFKPSAETFTNIEFHYEILAKRLRELSFLNSGVRIVLKDERSGKEEVFQYEGGLRAFVDHLNKNKTPINKMVHFVSLTRADGIGVEVALQWNDSYQENLLCYTNNIPQRDGGTHLAGFRAALTRGLNNYIDKEGLGKTAKVATTGDDAREGLTAIISVKVPDPKFSSQTKDKLVSSEVKAAVEQEMGEHFGNYLLENPGEAKAIVGKMIDAARAREAARKAREMTRRKGALDIAGLPGKLADCQEKDPALSEVYLVEGDSAGGSAKQGRARKTQAILPLKGKILNVEKARFDKMLSSAEVGTLITALGCGIGKEDYNPDKLRYHSIIIMTDADVDGSHIRTLLLTFFFRQMRELVERGHIYIAQPPLYKISKGKQEQYLKDEAAMTEFLTQAALEGASLHVNADAPGIAGEALEKLVQQYRKVMATIDRLSRLYPAIVLEKLIYMPALRAEHLTDQGHIQQWCDQMLARFALDARAGSQKYNIVVREDTERHLFLPVVEIIAHGISNYFPFNQDFFGSGEYASIVSLGQNLENLIEEGAYIQRGERKQPLTSFADGLEWLMKESRKGYNIQRYKGLGEMNPEQLWETTMNPETRRMLRVTIQDAIAADQIFTTLMGDQVEPRRDFIETNALAVANLDV</sequence>
<dbReference type="Gene3D" id="3.30.565.10">
    <property type="entry name" value="Histidine kinase-like ATPase, C-terminal domain"/>
    <property type="match status" value="1"/>
</dbReference>
<dbReference type="Gene3D" id="3.30.230.10">
    <property type="match status" value="1"/>
</dbReference>
<dbReference type="InterPro" id="IPR006171">
    <property type="entry name" value="TOPRIM_dom"/>
</dbReference>
<dbReference type="InterPro" id="IPR014721">
    <property type="entry name" value="Ribsml_uS5_D2-typ_fold_subgr"/>
</dbReference>
<dbReference type="EC" id="5.6.2.2" evidence="3 13"/>
<feature type="binding site" evidence="13">
    <location>
        <position position="499"/>
    </location>
    <ligand>
        <name>Mg(2+)</name>
        <dbReference type="ChEBI" id="CHEBI:18420"/>
        <label>2</label>
    </ligand>
</feature>
<comment type="caution">
    <text evidence="15">The sequence shown here is derived from an EMBL/GenBank/DDBJ whole genome shotgun (WGS) entry which is preliminary data.</text>
</comment>
<feature type="binding site" evidence="13">
    <location>
        <position position="501"/>
    </location>
    <ligand>
        <name>Mg(2+)</name>
        <dbReference type="ChEBI" id="CHEBI:18420"/>
        <label>2</label>
    </ligand>
</feature>
<keyword evidence="8 13" id="KW-0067">ATP-binding</keyword>
<keyword evidence="10 13" id="KW-0799">Topoisomerase</keyword>
<feature type="domain" description="Toprim" evidence="14">
    <location>
        <begin position="419"/>
        <end position="534"/>
    </location>
</feature>
<evidence type="ECO:0000313" key="15">
    <source>
        <dbReference type="EMBL" id="GGY84175.1"/>
    </source>
</evidence>
<evidence type="ECO:0000256" key="9">
    <source>
        <dbReference type="ARBA" id="ARBA00022842"/>
    </source>
</evidence>
<dbReference type="InterPro" id="IPR049353">
    <property type="entry name" value="GyrB_hook"/>
</dbReference>
<dbReference type="SUPFAM" id="SSF54211">
    <property type="entry name" value="Ribosomal protein S5 domain 2-like"/>
    <property type="match status" value="1"/>
</dbReference>
<evidence type="ECO:0000256" key="4">
    <source>
        <dbReference type="ARBA" id="ARBA00019166"/>
    </source>
</evidence>
<dbReference type="PROSITE" id="PS50880">
    <property type="entry name" value="TOPRIM"/>
    <property type="match status" value="1"/>
</dbReference>
<keyword evidence="9 13" id="KW-0460">Magnesium</keyword>
<dbReference type="InterPro" id="IPR013506">
    <property type="entry name" value="Topo_IIA_bsu_dom2"/>
</dbReference>
<dbReference type="Pfam" id="PF02518">
    <property type="entry name" value="HATPase_c"/>
    <property type="match status" value="1"/>
</dbReference>